<protein>
    <submittedName>
        <fullName evidence="2">Methyltransferase family protein</fullName>
    </submittedName>
</protein>
<dbReference type="GO" id="GO:0008757">
    <property type="term" value="F:S-adenosylmethionine-dependent methyltransferase activity"/>
    <property type="evidence" value="ECO:0007669"/>
    <property type="project" value="InterPro"/>
</dbReference>
<dbReference type="PANTHER" id="PTHR43591">
    <property type="entry name" value="METHYLTRANSFERASE"/>
    <property type="match status" value="1"/>
</dbReference>
<dbReference type="Pfam" id="PF08241">
    <property type="entry name" value="Methyltransf_11"/>
    <property type="match status" value="1"/>
</dbReference>
<dbReference type="RefSeq" id="WP_133880569.1">
    <property type="nucleotide sequence ID" value="NZ_MWIN01000004.1"/>
</dbReference>
<dbReference type="SUPFAM" id="SSF53335">
    <property type="entry name" value="S-adenosyl-L-methionine-dependent methyltransferases"/>
    <property type="match status" value="1"/>
</dbReference>
<name>A0A4R7PE31_9GAMM</name>
<organism evidence="2 3">
    <name type="scientific">Panacagrimonas perspica</name>
    <dbReference type="NCBI Taxonomy" id="381431"/>
    <lineage>
        <taxon>Bacteria</taxon>
        <taxon>Pseudomonadati</taxon>
        <taxon>Pseudomonadota</taxon>
        <taxon>Gammaproteobacteria</taxon>
        <taxon>Nevskiales</taxon>
        <taxon>Nevskiaceae</taxon>
        <taxon>Panacagrimonas</taxon>
    </lineage>
</organism>
<dbReference type="CDD" id="cd02440">
    <property type="entry name" value="AdoMet_MTases"/>
    <property type="match status" value="1"/>
</dbReference>
<evidence type="ECO:0000259" key="1">
    <source>
        <dbReference type="Pfam" id="PF08241"/>
    </source>
</evidence>
<dbReference type="PANTHER" id="PTHR43591:SF24">
    <property type="entry name" value="2-METHOXY-6-POLYPRENYL-1,4-BENZOQUINOL METHYLASE, MITOCHONDRIAL"/>
    <property type="match status" value="1"/>
</dbReference>
<dbReference type="GO" id="GO:0008425">
    <property type="term" value="F:2-methoxy-6-polyprenyl-1,4-benzoquinol methyltransferase activity"/>
    <property type="evidence" value="ECO:0007669"/>
    <property type="project" value="TreeGrafter"/>
</dbReference>
<evidence type="ECO:0000313" key="3">
    <source>
        <dbReference type="Proteomes" id="UP000295341"/>
    </source>
</evidence>
<accession>A0A4R7PE31</accession>
<evidence type="ECO:0000313" key="2">
    <source>
        <dbReference type="EMBL" id="TDU32032.1"/>
    </source>
</evidence>
<keyword evidence="3" id="KW-1185">Reference proteome</keyword>
<dbReference type="InterPro" id="IPR013216">
    <property type="entry name" value="Methyltransf_11"/>
</dbReference>
<dbReference type="InterPro" id="IPR029063">
    <property type="entry name" value="SAM-dependent_MTases_sf"/>
</dbReference>
<dbReference type="Proteomes" id="UP000295341">
    <property type="component" value="Unassembled WGS sequence"/>
</dbReference>
<dbReference type="OrthoDB" id="9795634at2"/>
<keyword evidence="2" id="KW-0808">Transferase</keyword>
<dbReference type="GO" id="GO:0032259">
    <property type="term" value="P:methylation"/>
    <property type="evidence" value="ECO:0007669"/>
    <property type="project" value="UniProtKB-KW"/>
</dbReference>
<proteinExistence type="predicted"/>
<reference evidence="2 3" key="1">
    <citation type="submission" date="2019-03" db="EMBL/GenBank/DDBJ databases">
        <title>Genomic Encyclopedia of Type Strains, Phase IV (KMG-IV): sequencing the most valuable type-strain genomes for metagenomic binning, comparative biology and taxonomic classification.</title>
        <authorList>
            <person name="Goeker M."/>
        </authorList>
    </citation>
    <scope>NUCLEOTIDE SEQUENCE [LARGE SCALE GENOMIC DNA]</scope>
    <source>
        <strain evidence="2 3">DSM 26377</strain>
    </source>
</reference>
<dbReference type="AlphaFoldDB" id="A0A4R7PE31"/>
<comment type="caution">
    <text evidence="2">The sequence shown here is derived from an EMBL/GenBank/DDBJ whole genome shotgun (WGS) entry which is preliminary data.</text>
</comment>
<dbReference type="EMBL" id="SOBT01000008">
    <property type="protein sequence ID" value="TDU32032.1"/>
    <property type="molecule type" value="Genomic_DNA"/>
</dbReference>
<dbReference type="Gene3D" id="3.40.50.150">
    <property type="entry name" value="Vaccinia Virus protein VP39"/>
    <property type="match status" value="1"/>
</dbReference>
<keyword evidence="2" id="KW-0489">Methyltransferase</keyword>
<gene>
    <name evidence="2" type="ORF">DFR24_1420</name>
</gene>
<feature type="domain" description="Methyltransferase type 11" evidence="1">
    <location>
        <begin position="47"/>
        <end position="138"/>
    </location>
</feature>
<sequence>MSAFRDLEHQGWNAAANEYDGAFARLTSQSVPEMLKAVEAGPGVRLLDLACGPGYVTAEAAKRGAKVLGLDFSASMLAIAARLNPGLEFVEGDAESLKQADGSFDAVTMNFGVLHLDHPDRAIAEAARVLAPGGRFAFTVWAPPEQTAAFRIVLGAVARCGKADVPLPPGPPFFQFSDAAVSKKALETAGLSDTRVITIPQTWRFTKSSDLFDTMMAGTVRTAALLKAQTPQALEAIRGAIEQEMTAFKTADGYALPMPSVLSSGRKPR</sequence>